<keyword evidence="1" id="KW-0472">Membrane</keyword>
<dbReference type="AlphaFoldDB" id="I7FXI2"/>
<protein>
    <recommendedName>
        <fullName evidence="4">Transmembrane protein</fullName>
    </recommendedName>
</protein>
<reference evidence="2 3" key="1">
    <citation type="journal article" date="2007" name="Genome Biol.">
        <title>Interrupted coding sequences in Mycobacterium smegmatis: authentic mutations or sequencing errors?</title>
        <authorList>
            <person name="Deshayes C."/>
            <person name="Perrodou E."/>
            <person name="Gallien S."/>
            <person name="Euphrasie D."/>
            <person name="Schaeffer C."/>
            <person name="Van-Dorsselaer A."/>
            <person name="Poch O."/>
            <person name="Lecompte O."/>
            <person name="Reyrat J.M."/>
        </authorList>
    </citation>
    <scope>NUCLEOTIDE SEQUENCE [LARGE SCALE GENOMIC DNA]</scope>
    <source>
        <strain evidence="3">ATCC 700084 / mc(2)155</strain>
    </source>
</reference>
<keyword evidence="1" id="KW-0812">Transmembrane</keyword>
<gene>
    <name evidence="2" type="ordered locus">MSMEI_1032</name>
</gene>
<dbReference type="Proteomes" id="UP000006158">
    <property type="component" value="Chromosome"/>
</dbReference>
<dbReference type="KEGG" id="msg:MSMEI_1032"/>
<reference evidence="2 3" key="2">
    <citation type="journal article" date="2009" name="Genome Res.">
        <title>Ortho-proteogenomics: multiple proteomes investigation through orthology and a new MS-based protocol.</title>
        <authorList>
            <person name="Gallien S."/>
            <person name="Perrodou E."/>
            <person name="Carapito C."/>
            <person name="Deshayes C."/>
            <person name="Reyrat J.M."/>
            <person name="Van Dorsselaer A."/>
            <person name="Poch O."/>
            <person name="Schaeffer C."/>
            <person name="Lecompte O."/>
        </authorList>
    </citation>
    <scope>NUCLEOTIDE SEQUENCE [LARGE SCALE GENOMIC DNA]</scope>
    <source>
        <strain evidence="3">ATCC 700084 / mc(2)155</strain>
    </source>
</reference>
<dbReference type="EMBL" id="CP001663">
    <property type="protein sequence ID" value="AFP37512.1"/>
    <property type="molecule type" value="Genomic_DNA"/>
</dbReference>
<evidence type="ECO:0000256" key="1">
    <source>
        <dbReference type="SAM" id="Phobius"/>
    </source>
</evidence>
<organism evidence="2 3">
    <name type="scientific">Mycolicibacterium smegmatis (strain ATCC 700084 / mc(2)155)</name>
    <name type="common">Mycobacterium smegmatis</name>
    <dbReference type="NCBI Taxonomy" id="246196"/>
    <lineage>
        <taxon>Bacteria</taxon>
        <taxon>Bacillati</taxon>
        <taxon>Actinomycetota</taxon>
        <taxon>Actinomycetes</taxon>
        <taxon>Mycobacteriales</taxon>
        <taxon>Mycobacteriaceae</taxon>
        <taxon>Mycolicibacterium</taxon>
    </lineage>
</organism>
<keyword evidence="1" id="KW-1133">Transmembrane helix</keyword>
<feature type="transmembrane region" description="Helical" evidence="1">
    <location>
        <begin position="53"/>
        <end position="73"/>
    </location>
</feature>
<feature type="transmembrane region" description="Helical" evidence="1">
    <location>
        <begin position="12"/>
        <end position="33"/>
    </location>
</feature>
<sequence>MMTYLESILKVLVVGLILGAGLPALFATGLLAFAGTDADADGTAAARNPVMKFLGLALFVFVGAVILVAILWITRGTIIHHTGVDLFPFLPRK</sequence>
<evidence type="ECO:0000313" key="2">
    <source>
        <dbReference type="EMBL" id="AFP37512.1"/>
    </source>
</evidence>
<evidence type="ECO:0008006" key="4">
    <source>
        <dbReference type="Google" id="ProtNLM"/>
    </source>
</evidence>
<evidence type="ECO:0000313" key="3">
    <source>
        <dbReference type="Proteomes" id="UP000006158"/>
    </source>
</evidence>
<proteinExistence type="predicted"/>
<accession>I7FXI2</accession>
<name>I7FXI2_MYCS2</name>
<dbReference type="PATRIC" id="fig|246196.56.peg.1062"/>